<keyword evidence="4" id="KW-1185">Reference proteome</keyword>
<sequence length="138" mass="14395">MCCRLYGGPSYRSILEVTTNTNVLALATVALATNIVMDINPAARNTVEHAFQDVKSAALTVGSGIKQAADVAQDAATSVQGAVKQLQSEQLEAEQDARTLAAEQQVKAEELQAQQLDAGLQAAEEQVVPTAGAKAEEG</sequence>
<keyword evidence="1" id="KW-0175">Coiled coil</keyword>
<feature type="coiled-coil region" evidence="1">
    <location>
        <begin position="83"/>
        <end position="126"/>
    </location>
</feature>
<reference evidence="3 4" key="1">
    <citation type="submission" date="2020-02" db="EMBL/GenBank/DDBJ databases">
        <title>Draft genome sequence of Haematococcus lacustris strain NIES-144.</title>
        <authorList>
            <person name="Morimoto D."/>
            <person name="Nakagawa S."/>
            <person name="Yoshida T."/>
            <person name="Sawayama S."/>
        </authorList>
    </citation>
    <scope>NUCLEOTIDE SEQUENCE [LARGE SCALE GENOMIC DNA]</scope>
    <source>
        <strain evidence="3 4">NIES-144</strain>
    </source>
</reference>
<organism evidence="3 4">
    <name type="scientific">Haematococcus lacustris</name>
    <name type="common">Green alga</name>
    <name type="synonym">Haematococcus pluvialis</name>
    <dbReference type="NCBI Taxonomy" id="44745"/>
    <lineage>
        <taxon>Eukaryota</taxon>
        <taxon>Viridiplantae</taxon>
        <taxon>Chlorophyta</taxon>
        <taxon>core chlorophytes</taxon>
        <taxon>Chlorophyceae</taxon>
        <taxon>CS clade</taxon>
        <taxon>Chlamydomonadales</taxon>
        <taxon>Haematococcaceae</taxon>
        <taxon>Haematococcus</taxon>
    </lineage>
</organism>
<name>A0A6A0AJE6_HAELA</name>
<dbReference type="EMBL" id="BLLF01006853">
    <property type="protein sequence ID" value="GFH32596.1"/>
    <property type="molecule type" value="Genomic_DNA"/>
</dbReference>
<protein>
    <submittedName>
        <fullName evidence="3">Uncharacterized protein</fullName>
    </submittedName>
</protein>
<feature type="non-terminal residue" evidence="3">
    <location>
        <position position="138"/>
    </location>
</feature>
<evidence type="ECO:0000313" key="4">
    <source>
        <dbReference type="Proteomes" id="UP000485058"/>
    </source>
</evidence>
<evidence type="ECO:0000313" key="2">
    <source>
        <dbReference type="EMBL" id="GFH32596.1"/>
    </source>
</evidence>
<comment type="caution">
    <text evidence="3">The sequence shown here is derived from an EMBL/GenBank/DDBJ whole genome shotgun (WGS) entry which is preliminary data.</text>
</comment>
<dbReference type="Proteomes" id="UP000485058">
    <property type="component" value="Unassembled WGS sequence"/>
</dbReference>
<dbReference type="EMBL" id="BLLF01006858">
    <property type="protein sequence ID" value="GFH32605.1"/>
    <property type="molecule type" value="Genomic_DNA"/>
</dbReference>
<gene>
    <name evidence="2" type="ORF">HaLaN_31841</name>
    <name evidence="3" type="ORF">HaLaN_31850</name>
</gene>
<evidence type="ECO:0000313" key="3">
    <source>
        <dbReference type="EMBL" id="GFH32605.1"/>
    </source>
</evidence>
<feature type="non-terminal residue" evidence="3">
    <location>
        <position position="1"/>
    </location>
</feature>
<accession>A0A6A0AJE6</accession>
<dbReference type="AlphaFoldDB" id="A0A6A0AJE6"/>
<evidence type="ECO:0000256" key="1">
    <source>
        <dbReference type="SAM" id="Coils"/>
    </source>
</evidence>
<proteinExistence type="predicted"/>